<evidence type="ECO:0000313" key="2">
    <source>
        <dbReference type="Proteomes" id="UP001201163"/>
    </source>
</evidence>
<dbReference type="AlphaFoldDB" id="A0AAD4LFZ7"/>
<dbReference type="Proteomes" id="UP001201163">
    <property type="component" value="Unassembled WGS sequence"/>
</dbReference>
<protein>
    <submittedName>
        <fullName evidence="1">Uncharacterized protein</fullName>
    </submittedName>
</protein>
<proteinExistence type="predicted"/>
<keyword evidence="2" id="KW-1185">Reference proteome</keyword>
<name>A0AAD4LFZ7_9AGAM</name>
<reference evidence="1" key="1">
    <citation type="submission" date="2022-01" db="EMBL/GenBank/DDBJ databases">
        <title>Comparative genomics reveals a dynamic genome evolution in the ectomycorrhizal milk-cap (Lactarius) mushrooms.</title>
        <authorList>
            <consortium name="DOE Joint Genome Institute"/>
            <person name="Lebreton A."/>
            <person name="Tang N."/>
            <person name="Kuo A."/>
            <person name="LaButti K."/>
            <person name="Drula E."/>
            <person name="Barry K."/>
            <person name="Clum A."/>
            <person name="Lipzen A."/>
            <person name="Mousain D."/>
            <person name="Ng V."/>
            <person name="Wang R."/>
            <person name="Wang X."/>
            <person name="Dai Y."/>
            <person name="Henrissat B."/>
            <person name="Grigoriev I.V."/>
            <person name="Guerin-Laguette A."/>
            <person name="Yu F."/>
            <person name="Martin F.M."/>
        </authorList>
    </citation>
    <scope>NUCLEOTIDE SEQUENCE</scope>
    <source>
        <strain evidence="1">QP</strain>
    </source>
</reference>
<sequence>MVSSPAALALSDPVIVSFITSHARVADLPSLCLITKSFHSSATRRLYHSLVLANSSAALLACETLARTPALATHVRGLVLGPGPPRMWQALQPALEALPRLDALAIDARGMRLSWVLPLAPSFRLRDLRLCFPLEAQAAAFVRTQTALRTLLVAHTTAEVADPDPIPEPDTMDLPFLSTVECPLRLAHALVRSPLTHLQVLGDSGADARATGRDAHLLRLIPRLACAHKTLRSLSLYDVPEALTVDVVALAAQHCPQLRYLGVLPLPAGPRTAVHEALIRFEALLMLEFELGTWMPLPTGALQRILVTELHTFCPSLRTVSLWLSSRRFVWRHNTDTDVWEGQVDQRGLSGWKSV</sequence>
<gene>
    <name evidence="1" type="ORF">EDB92DRAFT_1799560</name>
</gene>
<accession>A0AAD4LFZ7</accession>
<evidence type="ECO:0000313" key="1">
    <source>
        <dbReference type="EMBL" id="KAH8989567.1"/>
    </source>
</evidence>
<comment type="caution">
    <text evidence="1">The sequence shown here is derived from an EMBL/GenBank/DDBJ whole genome shotgun (WGS) entry which is preliminary data.</text>
</comment>
<dbReference type="EMBL" id="JAKELL010000036">
    <property type="protein sequence ID" value="KAH8989567.1"/>
    <property type="molecule type" value="Genomic_DNA"/>
</dbReference>
<organism evidence="1 2">
    <name type="scientific">Lactarius akahatsu</name>
    <dbReference type="NCBI Taxonomy" id="416441"/>
    <lineage>
        <taxon>Eukaryota</taxon>
        <taxon>Fungi</taxon>
        <taxon>Dikarya</taxon>
        <taxon>Basidiomycota</taxon>
        <taxon>Agaricomycotina</taxon>
        <taxon>Agaricomycetes</taxon>
        <taxon>Russulales</taxon>
        <taxon>Russulaceae</taxon>
        <taxon>Lactarius</taxon>
    </lineage>
</organism>